<reference evidence="2 3" key="1">
    <citation type="submission" date="2018-08" db="EMBL/GenBank/DDBJ databases">
        <title>Complete genome sequencing of Blastochloris tepida GI.</title>
        <authorList>
            <person name="Tsukatani Y."/>
            <person name="Mori H."/>
        </authorList>
    </citation>
    <scope>NUCLEOTIDE SEQUENCE [LARGE SCALE GENOMIC DNA]</scope>
    <source>
        <strain evidence="2 3">GI</strain>
    </source>
</reference>
<feature type="domain" description="Polysaccharide pyruvyl transferase" evidence="1">
    <location>
        <begin position="83"/>
        <end position="271"/>
    </location>
</feature>
<dbReference type="OrthoDB" id="9767435at2"/>
<sequence>MKICLVSTYPEHKSRNVGDRLITVTTERLIRDVCGVDVGFTRVFCGSGWDDIKATVLAADFVLFACLSARRRMEAIYPSGLEIIRSGVPFGAIASGTSANMNATTISAATEFTDTSLAFLREFDRKAQFFTSRGVISQYLLRDAGCENVRFGGDVCFYDPRFDDRVFRPVERVRRIAVSDPHHSIRYRKSFAALCHGLRQLFPKAEIDLLMHSRNWVIEQLAADLSLPIRKLFVSPEGALDLYDDYDLHVGYRVHGHVSALKRRKPSYLLEQDGRGADYSLTLNRNISAPHYMKLKDRKPRYRFMANFLRNEPIEAIQKMLLILAADQSNGFAKFANLEEQLLGFSRANQRTIRDWWQAQSAAAGSCAAARAESMPR</sequence>
<protein>
    <recommendedName>
        <fullName evidence="1">Polysaccharide pyruvyl transferase domain-containing protein</fullName>
    </recommendedName>
</protein>
<gene>
    <name evidence="2" type="ORF">BLTE_00470</name>
</gene>
<dbReference type="Proteomes" id="UP000266934">
    <property type="component" value="Chromosome"/>
</dbReference>
<evidence type="ECO:0000259" key="1">
    <source>
        <dbReference type="Pfam" id="PF04230"/>
    </source>
</evidence>
<proteinExistence type="predicted"/>
<dbReference type="EMBL" id="AP018907">
    <property type="protein sequence ID" value="BBF91362.1"/>
    <property type="molecule type" value="Genomic_DNA"/>
</dbReference>
<evidence type="ECO:0000313" key="3">
    <source>
        <dbReference type="Proteomes" id="UP000266934"/>
    </source>
</evidence>
<dbReference type="Pfam" id="PF04230">
    <property type="entry name" value="PS_pyruv_trans"/>
    <property type="match status" value="1"/>
</dbReference>
<organism evidence="2 3">
    <name type="scientific">Blastochloris tepida</name>
    <dbReference type="NCBI Taxonomy" id="2233851"/>
    <lineage>
        <taxon>Bacteria</taxon>
        <taxon>Pseudomonadati</taxon>
        <taxon>Pseudomonadota</taxon>
        <taxon>Alphaproteobacteria</taxon>
        <taxon>Hyphomicrobiales</taxon>
        <taxon>Blastochloridaceae</taxon>
        <taxon>Blastochloris</taxon>
    </lineage>
</organism>
<evidence type="ECO:0000313" key="2">
    <source>
        <dbReference type="EMBL" id="BBF91362.1"/>
    </source>
</evidence>
<keyword evidence="3" id="KW-1185">Reference proteome</keyword>
<dbReference type="InterPro" id="IPR007345">
    <property type="entry name" value="Polysacch_pyruvyl_Trfase"/>
</dbReference>
<dbReference type="AlphaFoldDB" id="A0A348FVM9"/>
<dbReference type="RefSeq" id="WP_126396517.1">
    <property type="nucleotide sequence ID" value="NZ_AP018907.1"/>
</dbReference>
<accession>A0A348FVM9</accession>
<name>A0A348FVM9_9HYPH</name>
<dbReference type="KEGG" id="blag:BLTE_00470"/>